<name>A0A8H3WJF5_9PEZI</name>
<dbReference type="Proteomes" id="UP000434172">
    <property type="component" value="Unassembled WGS sequence"/>
</dbReference>
<evidence type="ECO:0000313" key="3">
    <source>
        <dbReference type="Proteomes" id="UP000434172"/>
    </source>
</evidence>
<keyword evidence="3" id="KW-1185">Reference proteome</keyword>
<feature type="region of interest" description="Disordered" evidence="1">
    <location>
        <begin position="78"/>
        <end position="124"/>
    </location>
</feature>
<evidence type="ECO:0000256" key="1">
    <source>
        <dbReference type="SAM" id="MobiDB-lite"/>
    </source>
</evidence>
<gene>
    <name evidence="2" type="ORF">GQ607_003482</name>
</gene>
<protein>
    <submittedName>
        <fullName evidence="2">Uncharacterized protein</fullName>
    </submittedName>
</protein>
<feature type="compositionally biased region" description="Basic and acidic residues" evidence="1">
    <location>
        <begin position="107"/>
        <end position="124"/>
    </location>
</feature>
<sequence length="124" mass="13727">MNDHIMPTTASRPAADRRLNETRSSSGPVSACANVGSPTRGTPPPCHTPEQSPFCPWPFRRLSARSESRWILVGPGLTSQRHSADSNGLRRSASVWSGQPRNAASDRPQRRRCEFHVARNTERP</sequence>
<dbReference type="EMBL" id="WOWK01000013">
    <property type="protein sequence ID" value="KAF0329173.1"/>
    <property type="molecule type" value="Genomic_DNA"/>
</dbReference>
<reference evidence="2 3" key="1">
    <citation type="submission" date="2019-12" db="EMBL/GenBank/DDBJ databases">
        <title>A genome sequence resource for the geographically widespread anthracnose pathogen Colletotrichum asianum.</title>
        <authorList>
            <person name="Meng Y."/>
        </authorList>
    </citation>
    <scope>NUCLEOTIDE SEQUENCE [LARGE SCALE GENOMIC DNA]</scope>
    <source>
        <strain evidence="2 3">ICMP 18580</strain>
    </source>
</reference>
<accession>A0A8H3WJF5</accession>
<feature type="region of interest" description="Disordered" evidence="1">
    <location>
        <begin position="1"/>
        <end position="53"/>
    </location>
</feature>
<evidence type="ECO:0000313" key="2">
    <source>
        <dbReference type="EMBL" id="KAF0329173.1"/>
    </source>
</evidence>
<proteinExistence type="predicted"/>
<comment type="caution">
    <text evidence="2">The sequence shown here is derived from an EMBL/GenBank/DDBJ whole genome shotgun (WGS) entry which is preliminary data.</text>
</comment>
<dbReference type="AlphaFoldDB" id="A0A8H3WJF5"/>
<organism evidence="2 3">
    <name type="scientific">Colletotrichum asianum</name>
    <dbReference type="NCBI Taxonomy" id="702518"/>
    <lineage>
        <taxon>Eukaryota</taxon>
        <taxon>Fungi</taxon>
        <taxon>Dikarya</taxon>
        <taxon>Ascomycota</taxon>
        <taxon>Pezizomycotina</taxon>
        <taxon>Sordariomycetes</taxon>
        <taxon>Hypocreomycetidae</taxon>
        <taxon>Glomerellales</taxon>
        <taxon>Glomerellaceae</taxon>
        <taxon>Colletotrichum</taxon>
        <taxon>Colletotrichum gloeosporioides species complex</taxon>
    </lineage>
</organism>